<reference evidence="3 4" key="1">
    <citation type="submission" date="2019-01" db="EMBL/GenBank/DDBJ databases">
        <title>Genome sequencing of the rare red list fungi Fomitopsis rosea.</title>
        <authorList>
            <person name="Buettner E."/>
            <person name="Kellner H."/>
        </authorList>
    </citation>
    <scope>NUCLEOTIDE SEQUENCE [LARGE SCALE GENOMIC DNA]</scope>
    <source>
        <strain evidence="3 4">DSM 105464</strain>
    </source>
</reference>
<name>A0A4Y9Y1N1_9APHY</name>
<evidence type="ECO:0000256" key="1">
    <source>
        <dbReference type="SAM" id="MobiDB-lite"/>
    </source>
</evidence>
<dbReference type="AlphaFoldDB" id="A0A4Y9Y1N1"/>
<gene>
    <name evidence="3" type="ORF">EVJ58_g8223</name>
</gene>
<dbReference type="EMBL" id="SEKV01000587">
    <property type="protein sequence ID" value="TFY55477.1"/>
    <property type="molecule type" value="Genomic_DNA"/>
</dbReference>
<evidence type="ECO:0000259" key="2">
    <source>
        <dbReference type="Pfam" id="PF24764"/>
    </source>
</evidence>
<dbReference type="STRING" id="34475.A0A4Y9Y1N1"/>
<evidence type="ECO:0000313" key="4">
    <source>
        <dbReference type="Proteomes" id="UP000298390"/>
    </source>
</evidence>
<feature type="compositionally biased region" description="Acidic residues" evidence="1">
    <location>
        <begin position="105"/>
        <end position="138"/>
    </location>
</feature>
<dbReference type="InterPro" id="IPR058913">
    <property type="entry name" value="Integrase_dom_put"/>
</dbReference>
<dbReference type="Proteomes" id="UP000298390">
    <property type="component" value="Unassembled WGS sequence"/>
</dbReference>
<dbReference type="Pfam" id="PF24764">
    <property type="entry name" value="rva_4"/>
    <property type="match status" value="1"/>
</dbReference>
<accession>A0A4Y9Y1N1</accession>
<feature type="region of interest" description="Disordered" evidence="1">
    <location>
        <begin position="69"/>
        <end position="138"/>
    </location>
</feature>
<sequence>MRLEHIHHLDRKNPHHLWLLHSLFLPLINEDCDEFLENWNLHAMRGGMSDLSPADAKLLDALECGEYADNDAEDGNINPSTLAEYYNDGDQAQRLRGTDPNKYDSEEDEEEYASEDEDGDGSEEDPQVAEASDESDVDIPEDADAWAWDDEDVDALVQKIAKGEELFRSRLAGYVQSGTIPHGMGMLPEEWDGDEYPSTETLQVGQARAAVTLDLPIEVWKDRALVWCQALYQMTAIIMEEEMDEV</sequence>
<evidence type="ECO:0000313" key="3">
    <source>
        <dbReference type="EMBL" id="TFY55477.1"/>
    </source>
</evidence>
<proteinExistence type="predicted"/>
<feature type="domain" description="Integrase core" evidence="2">
    <location>
        <begin position="2"/>
        <end position="47"/>
    </location>
</feature>
<feature type="compositionally biased region" description="Basic and acidic residues" evidence="1">
    <location>
        <begin position="91"/>
        <end position="104"/>
    </location>
</feature>
<protein>
    <recommendedName>
        <fullName evidence="2">Integrase core domain-containing protein</fullName>
    </recommendedName>
</protein>
<comment type="caution">
    <text evidence="3">The sequence shown here is derived from an EMBL/GenBank/DDBJ whole genome shotgun (WGS) entry which is preliminary data.</text>
</comment>
<organism evidence="3 4">
    <name type="scientific">Rhodofomes roseus</name>
    <dbReference type="NCBI Taxonomy" id="34475"/>
    <lineage>
        <taxon>Eukaryota</taxon>
        <taxon>Fungi</taxon>
        <taxon>Dikarya</taxon>
        <taxon>Basidiomycota</taxon>
        <taxon>Agaricomycotina</taxon>
        <taxon>Agaricomycetes</taxon>
        <taxon>Polyporales</taxon>
        <taxon>Rhodofomes</taxon>
    </lineage>
</organism>